<dbReference type="GO" id="GO:0031145">
    <property type="term" value="P:anaphase-promoting complex-dependent catabolic process"/>
    <property type="evidence" value="ECO:0007669"/>
    <property type="project" value="TreeGrafter"/>
</dbReference>
<evidence type="ECO:0000256" key="3">
    <source>
        <dbReference type="ARBA" id="ARBA00022776"/>
    </source>
</evidence>
<dbReference type="SMART" id="SM00028">
    <property type="entry name" value="TPR"/>
    <property type="match status" value="7"/>
</dbReference>
<reference evidence="8 9" key="1">
    <citation type="journal article" date="2013" name="Genome Biol.">
        <title>Genome of Acanthamoeba castellanii highlights extensive lateral gene transfer and early evolution of tyrosine kinase signaling.</title>
        <authorList>
            <person name="Clarke M."/>
            <person name="Lohan A.J."/>
            <person name="Liu B."/>
            <person name="Lagkouvardos I."/>
            <person name="Roy S."/>
            <person name="Zafar N."/>
            <person name="Bertelli C."/>
            <person name="Schilde C."/>
            <person name="Kianianmomeni A."/>
            <person name="Burglin T.R."/>
            <person name="Frech C."/>
            <person name="Turcotte B."/>
            <person name="Kopec K.O."/>
            <person name="Synnott J.M."/>
            <person name="Choo C."/>
            <person name="Paponov I."/>
            <person name="Finkler A."/>
            <person name="Soon Heng Tan C."/>
            <person name="Hutchins A.P."/>
            <person name="Weinmeier T."/>
            <person name="Rattei T."/>
            <person name="Chu J.S."/>
            <person name="Gimenez G."/>
            <person name="Irimia M."/>
            <person name="Rigden D.J."/>
            <person name="Fitzpatrick D.A."/>
            <person name="Lorenzo-Morales J."/>
            <person name="Bateman A."/>
            <person name="Chiu C.H."/>
            <person name="Tang P."/>
            <person name="Hegemann P."/>
            <person name="Fromm H."/>
            <person name="Raoult D."/>
            <person name="Greub G."/>
            <person name="Miranda-Saavedra D."/>
            <person name="Chen N."/>
            <person name="Nash P."/>
            <person name="Ginger M.L."/>
            <person name="Horn M."/>
            <person name="Schaap P."/>
            <person name="Caler L."/>
            <person name="Loftus B."/>
        </authorList>
    </citation>
    <scope>NUCLEOTIDE SEQUENCE [LARGE SCALE GENOMIC DNA]</scope>
    <source>
        <strain evidence="8 9">Neff</strain>
    </source>
</reference>
<keyword evidence="5 7" id="KW-0802">TPR repeat</keyword>
<organism evidence="8 9">
    <name type="scientific">Acanthamoeba castellanii (strain ATCC 30010 / Neff)</name>
    <dbReference type="NCBI Taxonomy" id="1257118"/>
    <lineage>
        <taxon>Eukaryota</taxon>
        <taxon>Amoebozoa</taxon>
        <taxon>Discosea</taxon>
        <taxon>Longamoebia</taxon>
        <taxon>Centramoebida</taxon>
        <taxon>Acanthamoebidae</taxon>
        <taxon>Acanthamoeba</taxon>
    </lineage>
</organism>
<dbReference type="InterPro" id="IPR019734">
    <property type="entry name" value="TPR_rpt"/>
</dbReference>
<evidence type="ECO:0000256" key="6">
    <source>
        <dbReference type="ARBA" id="ARBA00023306"/>
    </source>
</evidence>
<dbReference type="KEGG" id="acan:ACA1_149800"/>
<dbReference type="GO" id="GO:0045842">
    <property type="term" value="P:positive regulation of mitotic metaphase/anaphase transition"/>
    <property type="evidence" value="ECO:0007669"/>
    <property type="project" value="TreeGrafter"/>
</dbReference>
<dbReference type="EMBL" id="KB007870">
    <property type="protein sequence ID" value="ELR22792.1"/>
    <property type="molecule type" value="Genomic_DNA"/>
</dbReference>
<dbReference type="VEuPathDB" id="AmoebaDB:ACA1_149800"/>
<dbReference type="OMA" id="SFAEAWI"/>
<dbReference type="PANTHER" id="PTHR12558:SF9">
    <property type="entry name" value="CELL DIVISION CYCLE PROTEIN 16 HOMOLOG"/>
    <property type="match status" value="1"/>
</dbReference>
<dbReference type="Proteomes" id="UP000011083">
    <property type="component" value="Unassembled WGS sequence"/>
</dbReference>
<evidence type="ECO:0000256" key="7">
    <source>
        <dbReference type="PROSITE-ProRule" id="PRU00339"/>
    </source>
</evidence>
<dbReference type="GO" id="GO:0005737">
    <property type="term" value="C:cytoplasm"/>
    <property type="evidence" value="ECO:0007669"/>
    <property type="project" value="TreeGrafter"/>
</dbReference>
<sequence length="448" mass="49461">MRLREQDLAAGLELLPEGFEAPQHGLNAGLHGALHLARGKLLDAADQPALAATAYQRALLQDPLCSEALEKLADRHLLPPDQRRWLVVNGAVRALFYQVCEALPQELSSVRALYATKLRVDDSEEQAGKEEPRPARPRADANLARVAADAEVGGVDTCFFYQGRLQECHRLTKHILDEDPYREGSLLWLYASVLVELGKKRELFAWAHAVAQRHTGKAEAWYAVGCYYLVTGKLESARTYLSKATTLALPAEAGPAWLAFGRAFSEQGEQDQAMAAYRTAHRCLPSSYIPLLCIGTELIRAHNFNLARQYLRQARGLSGEDALVWNELGVVAYHNKQYSKAATQLERAVALWQHTGGDVSSGWEEAMMANLGHAYRKLGRYPDAVACFEQALSLHDSPETHAALAFTHHLRGHLDTAIQHYHTALSFLPNHAFATHMLSAALSAAPLP</sequence>
<dbReference type="PROSITE" id="PS50005">
    <property type="entry name" value="TPR"/>
    <property type="match status" value="2"/>
</dbReference>
<name>L8HC24_ACACF</name>
<dbReference type="Pfam" id="PF13424">
    <property type="entry name" value="TPR_12"/>
    <property type="match status" value="1"/>
</dbReference>
<dbReference type="PANTHER" id="PTHR12558">
    <property type="entry name" value="CELL DIVISION CYCLE 16,23,27"/>
    <property type="match status" value="1"/>
</dbReference>
<evidence type="ECO:0000256" key="5">
    <source>
        <dbReference type="ARBA" id="ARBA00022803"/>
    </source>
</evidence>
<evidence type="ECO:0000313" key="9">
    <source>
        <dbReference type="Proteomes" id="UP000011083"/>
    </source>
</evidence>
<proteinExistence type="predicted"/>
<keyword evidence="9" id="KW-1185">Reference proteome</keyword>
<keyword evidence="3" id="KW-0498">Mitosis</keyword>
<evidence type="ECO:0000313" key="8">
    <source>
        <dbReference type="EMBL" id="ELR22792.1"/>
    </source>
</evidence>
<evidence type="ECO:0000256" key="4">
    <source>
        <dbReference type="ARBA" id="ARBA00022786"/>
    </source>
</evidence>
<dbReference type="Pfam" id="PF13181">
    <property type="entry name" value="TPR_8"/>
    <property type="match status" value="1"/>
</dbReference>
<dbReference type="Pfam" id="PF13432">
    <property type="entry name" value="TPR_16"/>
    <property type="match status" value="1"/>
</dbReference>
<dbReference type="GO" id="GO:0005680">
    <property type="term" value="C:anaphase-promoting complex"/>
    <property type="evidence" value="ECO:0007669"/>
    <property type="project" value="TreeGrafter"/>
</dbReference>
<dbReference type="GO" id="GO:0051301">
    <property type="term" value="P:cell division"/>
    <property type="evidence" value="ECO:0007669"/>
    <property type="project" value="UniProtKB-KW"/>
</dbReference>
<dbReference type="GeneID" id="14923751"/>
<protein>
    <submittedName>
        <fullName evidence="8">Tetratricopeptide repeat domain containing protein</fullName>
    </submittedName>
</protein>
<dbReference type="AlphaFoldDB" id="L8HC24"/>
<dbReference type="Gene3D" id="1.25.40.10">
    <property type="entry name" value="Tetratricopeptide repeat domain"/>
    <property type="match status" value="1"/>
</dbReference>
<keyword evidence="4" id="KW-0833">Ubl conjugation pathway</keyword>
<feature type="repeat" description="TPR" evidence="7">
    <location>
        <begin position="365"/>
        <end position="398"/>
    </location>
</feature>
<accession>L8HC24</accession>
<keyword evidence="6" id="KW-0131">Cell cycle</keyword>
<evidence type="ECO:0000256" key="1">
    <source>
        <dbReference type="ARBA" id="ARBA00022618"/>
    </source>
</evidence>
<evidence type="ECO:0000256" key="2">
    <source>
        <dbReference type="ARBA" id="ARBA00022737"/>
    </source>
</evidence>
<keyword evidence="2" id="KW-0677">Repeat</keyword>
<gene>
    <name evidence="8" type="ORF">ACA1_149800</name>
</gene>
<dbReference type="STRING" id="1257118.L8HC24"/>
<dbReference type="OrthoDB" id="10006270at2759"/>
<dbReference type="GO" id="GO:0016567">
    <property type="term" value="P:protein ubiquitination"/>
    <property type="evidence" value="ECO:0007669"/>
    <property type="project" value="TreeGrafter"/>
</dbReference>
<dbReference type="RefSeq" id="XP_004351569.1">
    <property type="nucleotide sequence ID" value="XM_004351517.1"/>
</dbReference>
<feature type="repeat" description="TPR" evidence="7">
    <location>
        <begin position="254"/>
        <end position="287"/>
    </location>
</feature>
<dbReference type="SUPFAM" id="SSF48452">
    <property type="entry name" value="TPR-like"/>
    <property type="match status" value="1"/>
</dbReference>
<keyword evidence="1" id="KW-0132">Cell division</keyword>
<dbReference type="InterPro" id="IPR011990">
    <property type="entry name" value="TPR-like_helical_dom_sf"/>
</dbReference>